<evidence type="ECO:0000256" key="6">
    <source>
        <dbReference type="ARBA" id="ARBA00022847"/>
    </source>
</evidence>
<protein>
    <recommendedName>
        <fullName evidence="17">Solute carrier family 5 member 8</fullName>
    </recommendedName>
</protein>
<keyword evidence="11" id="KW-0739">Sodium transport</keyword>
<dbReference type="PANTHER" id="PTHR48086:SF3">
    <property type="entry name" value="SODIUM_PROLINE SYMPORTER"/>
    <property type="match status" value="1"/>
</dbReference>
<keyword evidence="6" id="KW-0769">Symport</keyword>
<dbReference type="InterPro" id="IPR050277">
    <property type="entry name" value="Sodium:Solute_Symporter"/>
</dbReference>
<dbReference type="GO" id="GO:0006814">
    <property type="term" value="P:sodium ion transport"/>
    <property type="evidence" value="ECO:0007669"/>
    <property type="project" value="UniProtKB-KW"/>
</dbReference>
<keyword evidence="3" id="KW-0813">Transport</keyword>
<comment type="subcellular location">
    <subcellularLocation>
        <location evidence="1">Cell membrane</location>
        <topology evidence="1">Multi-pass membrane protein</topology>
    </subcellularLocation>
</comment>
<keyword evidence="16" id="KW-1185">Reference proteome</keyword>
<feature type="region of interest" description="Disordered" evidence="12">
    <location>
        <begin position="815"/>
        <end position="848"/>
    </location>
</feature>
<evidence type="ECO:0000256" key="11">
    <source>
        <dbReference type="ARBA" id="ARBA00023201"/>
    </source>
</evidence>
<evidence type="ECO:0000313" key="16">
    <source>
        <dbReference type="Proteomes" id="UP001515480"/>
    </source>
</evidence>
<dbReference type="InterPro" id="IPR038377">
    <property type="entry name" value="Na/Glc_symporter_sf"/>
</dbReference>
<comment type="caution">
    <text evidence="15">The sequence shown here is derived from an EMBL/GenBank/DDBJ whole genome shotgun (WGS) entry which is preliminary data.</text>
</comment>
<dbReference type="AlphaFoldDB" id="A0AB34J891"/>
<feature type="transmembrane region" description="Helical" evidence="13">
    <location>
        <begin position="373"/>
        <end position="393"/>
    </location>
</feature>
<evidence type="ECO:0000256" key="14">
    <source>
        <dbReference type="SAM" id="SignalP"/>
    </source>
</evidence>
<proteinExistence type="inferred from homology"/>
<keyword evidence="5 13" id="KW-0812">Transmembrane</keyword>
<keyword evidence="4" id="KW-1003">Cell membrane</keyword>
<evidence type="ECO:0000256" key="1">
    <source>
        <dbReference type="ARBA" id="ARBA00004651"/>
    </source>
</evidence>
<dbReference type="Gene3D" id="1.20.1730.10">
    <property type="entry name" value="Sodium/glucose cotransporter"/>
    <property type="match status" value="1"/>
</dbReference>
<evidence type="ECO:0000313" key="15">
    <source>
        <dbReference type="EMBL" id="KAL1514896.1"/>
    </source>
</evidence>
<feature type="transmembrane region" description="Helical" evidence="13">
    <location>
        <begin position="338"/>
        <end position="367"/>
    </location>
</feature>
<sequence length="848" mass="90364">MAVVPLSVLLAAVGGLAQHVPRWRDHYERVSPGARQAAARKMQQRRELMKFDPGSTDSEWIVNGKTMDYANLDCSGVPGWLPALDQNPLATRGALVCLPYQAPVSDTSLYTSNSSGGGVYAPSGAELRATPGLYNDVYGYAAPDANGAGPICETYIEGCKYSTEETRKYTASDGTEQSYPHSSWYDLGKDGVCTKGDAATQWLDCGIPCPAPFPMTKDDLSERFGIGVVVFIALCAILGLGALIQVSGKSANYFVAGRSLPLWIVVATLGSQSLDSNAALGNLDLGYNYHWWDGACLPIGLGLSLILNAIFFAAPLNNLQLLTLPDLMRLKFGPAAEVMFSIVSITSFLFLLAGNLVGTSSIITFLFGLENKIAGVWICTVVIWAYTVAGGLFSVAYTDVVQASIGWIGLFVGTIWVLTNMPSSAGVSPAYPLGDKPAYPEGFTDANSYDPIPNAILFNWVTIFVLGFGNLGALDFQARVFASNSPRTAVIGCLMAGSITWAIGIFFSFNSGAIRALYGPSSPHAEFVADSCSRHITVIGCFGPDQCNAIPLNTPTCGEWKPDPDAALKMLTCNKPECHYFMDFDGSAGYGPLVEGFYPMNGGIGCWMLISIVAASMSTGDGAILAMGTVFAHNLVRKVWGKTGFADDTMLLKATRVSTILWAGLAGIIASADPTKTGYLLIVAFDIMLAGCIVPMFAAIYWKSCKPIAATIALFAGSMTRLILEYALPKDGLLLLVGDYATTFAGGLYAYTDFVNFTDYPNYEPNAESMNAVCPQRKLEDWTGVDSLISPFVSLFFLVVAQAIVPQPSHPWVQPTKPFGQGGVEDDGPTCTSTSKDGGAELNTVSTA</sequence>
<evidence type="ECO:0000256" key="5">
    <source>
        <dbReference type="ARBA" id="ARBA00022692"/>
    </source>
</evidence>
<feature type="chain" id="PRO_5044225274" description="Solute carrier family 5 member 8" evidence="14">
    <location>
        <begin position="18"/>
        <end position="848"/>
    </location>
</feature>
<keyword evidence="14" id="KW-0732">Signal</keyword>
<dbReference type="GO" id="GO:0015293">
    <property type="term" value="F:symporter activity"/>
    <property type="evidence" value="ECO:0007669"/>
    <property type="project" value="UniProtKB-KW"/>
</dbReference>
<dbReference type="GO" id="GO:0005886">
    <property type="term" value="C:plasma membrane"/>
    <property type="evidence" value="ECO:0007669"/>
    <property type="project" value="UniProtKB-SubCell"/>
</dbReference>
<feature type="signal peptide" evidence="14">
    <location>
        <begin position="1"/>
        <end position="17"/>
    </location>
</feature>
<reference evidence="15 16" key="1">
    <citation type="journal article" date="2024" name="Science">
        <title>Giant polyketide synthase enzymes in the biosynthesis of giant marine polyether toxins.</title>
        <authorList>
            <person name="Fallon T.R."/>
            <person name="Shende V.V."/>
            <person name="Wierzbicki I.H."/>
            <person name="Pendleton A.L."/>
            <person name="Watervoot N.F."/>
            <person name="Auber R.P."/>
            <person name="Gonzalez D.J."/>
            <person name="Wisecaver J.H."/>
            <person name="Moore B.S."/>
        </authorList>
    </citation>
    <scope>NUCLEOTIDE SEQUENCE [LARGE SCALE GENOMIC DNA]</scope>
    <source>
        <strain evidence="15 16">12B1</strain>
    </source>
</reference>
<feature type="transmembrane region" description="Helical" evidence="13">
    <location>
        <begin position="291"/>
        <end position="317"/>
    </location>
</feature>
<keyword evidence="8" id="KW-0915">Sodium</keyword>
<evidence type="ECO:0000256" key="12">
    <source>
        <dbReference type="SAM" id="MobiDB-lite"/>
    </source>
</evidence>
<evidence type="ECO:0000256" key="3">
    <source>
        <dbReference type="ARBA" id="ARBA00022448"/>
    </source>
</evidence>
<accession>A0AB34J891</accession>
<feature type="transmembrane region" description="Helical" evidence="13">
    <location>
        <begin position="224"/>
        <end position="244"/>
    </location>
</feature>
<dbReference type="InterPro" id="IPR001734">
    <property type="entry name" value="Na/solute_symporter"/>
</dbReference>
<comment type="similarity">
    <text evidence="2">Belongs to the sodium:solute symporter (SSF) (TC 2.A.21) family.</text>
</comment>
<evidence type="ECO:0000256" key="10">
    <source>
        <dbReference type="ARBA" id="ARBA00023136"/>
    </source>
</evidence>
<organism evidence="15 16">
    <name type="scientific">Prymnesium parvum</name>
    <name type="common">Toxic golden alga</name>
    <dbReference type="NCBI Taxonomy" id="97485"/>
    <lineage>
        <taxon>Eukaryota</taxon>
        <taxon>Haptista</taxon>
        <taxon>Haptophyta</taxon>
        <taxon>Prymnesiophyceae</taxon>
        <taxon>Prymnesiales</taxon>
        <taxon>Prymnesiaceae</taxon>
        <taxon>Prymnesium</taxon>
    </lineage>
</organism>
<evidence type="ECO:0000256" key="9">
    <source>
        <dbReference type="ARBA" id="ARBA00023065"/>
    </source>
</evidence>
<gene>
    <name evidence="15" type="ORF">AB1Y20_003978</name>
</gene>
<evidence type="ECO:0000256" key="7">
    <source>
        <dbReference type="ARBA" id="ARBA00022989"/>
    </source>
</evidence>
<evidence type="ECO:0008006" key="17">
    <source>
        <dbReference type="Google" id="ProtNLM"/>
    </source>
</evidence>
<evidence type="ECO:0000256" key="2">
    <source>
        <dbReference type="ARBA" id="ARBA00006434"/>
    </source>
</evidence>
<dbReference type="Proteomes" id="UP001515480">
    <property type="component" value="Unassembled WGS sequence"/>
</dbReference>
<dbReference type="PANTHER" id="PTHR48086">
    <property type="entry name" value="SODIUM/PROLINE SYMPORTER-RELATED"/>
    <property type="match status" value="1"/>
</dbReference>
<evidence type="ECO:0000256" key="4">
    <source>
        <dbReference type="ARBA" id="ARBA00022475"/>
    </source>
</evidence>
<keyword evidence="7 13" id="KW-1133">Transmembrane helix</keyword>
<dbReference type="EMBL" id="JBGBPQ010000012">
    <property type="protein sequence ID" value="KAL1514896.1"/>
    <property type="molecule type" value="Genomic_DNA"/>
</dbReference>
<keyword evidence="10 13" id="KW-0472">Membrane</keyword>
<feature type="transmembrane region" description="Helical" evidence="13">
    <location>
        <begin position="654"/>
        <end position="672"/>
    </location>
</feature>
<dbReference type="Pfam" id="PF00474">
    <property type="entry name" value="SSF"/>
    <property type="match status" value="1"/>
</dbReference>
<feature type="transmembrane region" description="Helical" evidence="13">
    <location>
        <begin position="488"/>
        <end position="509"/>
    </location>
</feature>
<dbReference type="PROSITE" id="PS50283">
    <property type="entry name" value="NA_SOLUT_SYMP_3"/>
    <property type="match status" value="1"/>
</dbReference>
<keyword evidence="9" id="KW-0406">Ion transport</keyword>
<feature type="transmembrane region" description="Helical" evidence="13">
    <location>
        <begin position="607"/>
        <end position="633"/>
    </location>
</feature>
<evidence type="ECO:0000256" key="13">
    <source>
        <dbReference type="SAM" id="Phobius"/>
    </source>
</evidence>
<feature type="transmembrane region" description="Helical" evidence="13">
    <location>
        <begin position="400"/>
        <end position="419"/>
    </location>
</feature>
<name>A0AB34J891_PRYPA</name>
<feature type="transmembrane region" description="Helical" evidence="13">
    <location>
        <begin position="457"/>
        <end position="476"/>
    </location>
</feature>
<evidence type="ECO:0000256" key="8">
    <source>
        <dbReference type="ARBA" id="ARBA00023053"/>
    </source>
</evidence>
<feature type="transmembrane region" description="Helical" evidence="13">
    <location>
        <begin position="251"/>
        <end position="271"/>
    </location>
</feature>
<feature type="transmembrane region" description="Helical" evidence="13">
    <location>
        <begin position="678"/>
        <end position="701"/>
    </location>
</feature>